<evidence type="ECO:0000313" key="4">
    <source>
        <dbReference type="Proteomes" id="UP000002651"/>
    </source>
</evidence>
<name>G4NXE6_BACS4</name>
<gene>
    <name evidence="3" type="ordered locus">GYO_2857</name>
</gene>
<organism evidence="3 4">
    <name type="scientific">Bacillus spizizenii (strain DSM 15029 / JCM 12233 / NBRC 101239 / NRRL B-23049 / TU-B-10)</name>
    <name type="common">Bacillus subtilis subsp. spizizenii</name>
    <dbReference type="NCBI Taxonomy" id="1052585"/>
    <lineage>
        <taxon>Bacteria</taxon>
        <taxon>Bacillati</taxon>
        <taxon>Bacillota</taxon>
        <taxon>Bacilli</taxon>
        <taxon>Bacillales</taxon>
        <taxon>Bacillaceae</taxon>
        <taxon>Bacillus</taxon>
    </lineage>
</organism>
<dbReference type="PANTHER" id="PTHR34976:SF2">
    <property type="entry name" value="TYPE VII SECRETION SYSTEM PROTEIN ESSD"/>
    <property type="match status" value="1"/>
</dbReference>
<dbReference type="EMBL" id="CP002905">
    <property type="protein sequence ID" value="AEP87465.1"/>
    <property type="molecule type" value="Genomic_DNA"/>
</dbReference>
<sequence length="50" mass="5790">MKVFEAKTLLPEAEKRAKEYKDLKSKMVKLKKAFKAVADLDDSGVFRQRC</sequence>
<reference evidence="3 4" key="1">
    <citation type="journal article" date="2012" name="J. Bacteriol.">
        <title>Whole-genome sequences of Bacillus subtilis and close relatives.</title>
        <authorList>
            <person name="Earl A.M."/>
            <person name="Eppinger M."/>
            <person name="Fricke W.F."/>
            <person name="Rosovitz M.J."/>
            <person name="Rasko D.A."/>
            <person name="Daugherty S."/>
            <person name="Losick R."/>
            <person name="Kolter R."/>
            <person name="Ravel J."/>
        </authorList>
    </citation>
    <scope>NUCLEOTIDE SEQUENCE [LARGE SCALE GENOMIC DNA]</scope>
    <source>
        <strain evidence="4">DSM 15029 / JCM 12233 / NBRC 101239 / NRRL B-23049 / TU-B-10</strain>
    </source>
</reference>
<evidence type="ECO:0000259" key="2">
    <source>
        <dbReference type="Pfam" id="PF04740"/>
    </source>
</evidence>
<protein>
    <recommendedName>
        <fullName evidence="2">LXG domain-containing protein</fullName>
    </recommendedName>
</protein>
<dbReference type="PANTHER" id="PTHR34976">
    <property type="entry name" value="RIBONUCLEASE YQCG-RELATED"/>
    <property type="match status" value="1"/>
</dbReference>
<dbReference type="KEGG" id="bst:GYO_2857"/>
<proteinExistence type="inferred from homology"/>
<feature type="domain" description="LXG" evidence="2">
    <location>
        <begin position="2"/>
        <end position="43"/>
    </location>
</feature>
<keyword evidence="4" id="KW-1185">Reference proteome</keyword>
<dbReference type="InterPro" id="IPR006829">
    <property type="entry name" value="LXG_dom"/>
</dbReference>
<accession>G4NXE6</accession>
<dbReference type="AlphaFoldDB" id="G4NXE6"/>
<dbReference type="Pfam" id="PF04740">
    <property type="entry name" value="LXG"/>
    <property type="match status" value="1"/>
</dbReference>
<dbReference type="HOGENOM" id="CLU_173799_1_0_9"/>
<comment type="similarity">
    <text evidence="1">In the N-terminal section; belongs to the LXG family.</text>
</comment>
<evidence type="ECO:0000313" key="3">
    <source>
        <dbReference type="EMBL" id="AEP87465.1"/>
    </source>
</evidence>
<dbReference type="STRING" id="1052585.GYO_2857"/>
<dbReference type="Proteomes" id="UP000002651">
    <property type="component" value="Chromosome"/>
</dbReference>
<evidence type="ECO:0000256" key="1">
    <source>
        <dbReference type="ARBA" id="ARBA00034117"/>
    </source>
</evidence>
<dbReference type="InterPro" id="IPR051768">
    <property type="entry name" value="Bact_secretion_toxin"/>
</dbReference>